<gene>
    <name evidence="2" type="ORF">ACFPPD_09045</name>
</gene>
<reference evidence="3" key="1">
    <citation type="journal article" date="2019" name="Int. J. Syst. Evol. Microbiol.">
        <title>The Global Catalogue of Microorganisms (GCM) 10K type strain sequencing project: providing services to taxonomists for standard genome sequencing and annotation.</title>
        <authorList>
            <consortium name="The Broad Institute Genomics Platform"/>
            <consortium name="The Broad Institute Genome Sequencing Center for Infectious Disease"/>
            <person name="Wu L."/>
            <person name="Ma J."/>
        </authorList>
    </citation>
    <scope>NUCLEOTIDE SEQUENCE [LARGE SCALE GENOMIC DNA]</scope>
    <source>
        <strain evidence="3">CCUG 57113</strain>
    </source>
</reference>
<comment type="caution">
    <text evidence="2">The sequence shown here is derived from an EMBL/GenBank/DDBJ whole genome shotgun (WGS) entry which is preliminary data.</text>
</comment>
<keyword evidence="1" id="KW-0812">Transmembrane</keyword>
<keyword evidence="3" id="KW-1185">Reference proteome</keyword>
<dbReference type="Proteomes" id="UP001596105">
    <property type="component" value="Unassembled WGS sequence"/>
</dbReference>
<evidence type="ECO:0008006" key="4">
    <source>
        <dbReference type="Google" id="ProtNLM"/>
    </source>
</evidence>
<proteinExistence type="predicted"/>
<sequence>MGKMILLILIYAAIWIADKQKLKKLGGRGIVAYAAMLLLSLYLGIDYALDLKWPFIEDAASFLLGTTAGRIVKLLTVPS</sequence>
<dbReference type="RefSeq" id="WP_209749600.1">
    <property type="nucleotide sequence ID" value="NZ_JBHSMH010000021.1"/>
</dbReference>
<accession>A0ABW0LSI3</accession>
<evidence type="ECO:0000256" key="1">
    <source>
        <dbReference type="SAM" id="Phobius"/>
    </source>
</evidence>
<keyword evidence="1" id="KW-1133">Transmembrane helix</keyword>
<feature type="transmembrane region" description="Helical" evidence="1">
    <location>
        <begin position="29"/>
        <end position="49"/>
    </location>
</feature>
<evidence type="ECO:0000313" key="2">
    <source>
        <dbReference type="EMBL" id="MFC5468869.1"/>
    </source>
</evidence>
<name>A0ABW0LSI3_9BACL</name>
<keyword evidence="1" id="KW-0472">Membrane</keyword>
<protein>
    <recommendedName>
        <fullName evidence="4">Holin</fullName>
    </recommendedName>
</protein>
<evidence type="ECO:0000313" key="3">
    <source>
        <dbReference type="Proteomes" id="UP001596105"/>
    </source>
</evidence>
<organism evidence="2 3">
    <name type="scientific">Cohnella suwonensis</name>
    <dbReference type="NCBI Taxonomy" id="696072"/>
    <lineage>
        <taxon>Bacteria</taxon>
        <taxon>Bacillati</taxon>
        <taxon>Bacillota</taxon>
        <taxon>Bacilli</taxon>
        <taxon>Bacillales</taxon>
        <taxon>Paenibacillaceae</taxon>
        <taxon>Cohnella</taxon>
    </lineage>
</organism>
<dbReference type="EMBL" id="JBHSMH010000021">
    <property type="protein sequence ID" value="MFC5468869.1"/>
    <property type="molecule type" value="Genomic_DNA"/>
</dbReference>